<dbReference type="RefSeq" id="WP_203868929.1">
    <property type="nucleotide sequence ID" value="NZ_BONW01000028.1"/>
</dbReference>
<dbReference type="Proteomes" id="UP000646749">
    <property type="component" value="Unassembled WGS sequence"/>
</dbReference>
<protein>
    <recommendedName>
        <fullName evidence="2">Aminoglycoside phosphotransferase domain-containing protein</fullName>
    </recommendedName>
</protein>
<name>A0ABQ4E780_9ACTN</name>
<evidence type="ECO:0000256" key="1">
    <source>
        <dbReference type="ARBA" id="ARBA00038240"/>
    </source>
</evidence>
<dbReference type="Gene3D" id="3.90.1200.10">
    <property type="match status" value="1"/>
</dbReference>
<dbReference type="Pfam" id="PF01636">
    <property type="entry name" value="APH"/>
    <property type="match status" value="1"/>
</dbReference>
<sequence length="332" mass="37062">MLIDNDPDPLRRIHRPEFLPGLVSWAAARCDLGPVYRYRVCTVGYDDCNLLVETGTGRYVFKVFTIHRPEPLTTRYVEVIRTVLAAGVRHPRLHPSTGEALLCHPPSGNRLIVMDHLAGGTFLDRDGHPNADQLTDLMAQVGRIHRIERDFAPVPDWWAVHEIDTLAREMLPLLPADDRVEVERAVASFGEVDRAVLPHVLVHGDLTKANVLPTSPHQVAILDFAVANRCPRVHELAMVVVNLMHGDPRSLGERVDALLGMYPAAPLTPAEHHALPRYVHATAAMELLGAAREWVLKGNRSDETRYLIGLGRAGLRAARRYLEDGASVRRRR</sequence>
<accession>A0ABQ4E780</accession>
<feature type="domain" description="Aminoglycoside phosphotransferase" evidence="2">
    <location>
        <begin position="42"/>
        <end position="259"/>
    </location>
</feature>
<comment type="caution">
    <text evidence="3">The sequence shown here is derived from an EMBL/GenBank/DDBJ whole genome shotgun (WGS) entry which is preliminary data.</text>
</comment>
<dbReference type="PANTHER" id="PTHR21064:SF6">
    <property type="entry name" value="AMINOGLYCOSIDE PHOSPHOTRANSFERASE DOMAIN-CONTAINING PROTEIN"/>
    <property type="match status" value="1"/>
</dbReference>
<keyword evidence="4" id="KW-1185">Reference proteome</keyword>
<dbReference type="EMBL" id="BONW01000028">
    <property type="protein sequence ID" value="GIG90514.1"/>
    <property type="molecule type" value="Genomic_DNA"/>
</dbReference>
<comment type="similarity">
    <text evidence="1">Belongs to the pseudomonas-type ThrB family.</text>
</comment>
<dbReference type="PANTHER" id="PTHR21064">
    <property type="entry name" value="AMINOGLYCOSIDE PHOSPHOTRANSFERASE DOMAIN-CONTAINING PROTEIN-RELATED"/>
    <property type="match status" value="1"/>
</dbReference>
<proteinExistence type="inferred from homology"/>
<dbReference type="InterPro" id="IPR011009">
    <property type="entry name" value="Kinase-like_dom_sf"/>
</dbReference>
<organism evidence="3 4">
    <name type="scientific">Plantactinospora endophytica</name>
    <dbReference type="NCBI Taxonomy" id="673535"/>
    <lineage>
        <taxon>Bacteria</taxon>
        <taxon>Bacillati</taxon>
        <taxon>Actinomycetota</taxon>
        <taxon>Actinomycetes</taxon>
        <taxon>Micromonosporales</taxon>
        <taxon>Micromonosporaceae</taxon>
        <taxon>Plantactinospora</taxon>
    </lineage>
</organism>
<evidence type="ECO:0000313" key="3">
    <source>
        <dbReference type="EMBL" id="GIG90514.1"/>
    </source>
</evidence>
<evidence type="ECO:0000259" key="2">
    <source>
        <dbReference type="Pfam" id="PF01636"/>
    </source>
</evidence>
<reference evidence="3 4" key="1">
    <citation type="submission" date="2021-01" db="EMBL/GenBank/DDBJ databases">
        <title>Whole genome shotgun sequence of Plantactinospora endophytica NBRC 110450.</title>
        <authorList>
            <person name="Komaki H."/>
            <person name="Tamura T."/>
        </authorList>
    </citation>
    <scope>NUCLEOTIDE SEQUENCE [LARGE SCALE GENOMIC DNA]</scope>
    <source>
        <strain evidence="3 4">NBRC 110450</strain>
    </source>
</reference>
<dbReference type="InterPro" id="IPR002575">
    <property type="entry name" value="Aminoglycoside_PTrfase"/>
</dbReference>
<dbReference type="SUPFAM" id="SSF56112">
    <property type="entry name" value="Protein kinase-like (PK-like)"/>
    <property type="match status" value="1"/>
</dbReference>
<evidence type="ECO:0000313" key="4">
    <source>
        <dbReference type="Proteomes" id="UP000646749"/>
    </source>
</evidence>
<gene>
    <name evidence="3" type="ORF">Pen02_54500</name>
</gene>
<dbReference type="InterPro" id="IPR050249">
    <property type="entry name" value="Pseudomonas-type_ThrB"/>
</dbReference>